<proteinExistence type="predicted"/>
<accession>A0A4Y1WRF8</accession>
<dbReference type="Gene3D" id="2.60.120.10">
    <property type="entry name" value="Jelly Rolls"/>
    <property type="match status" value="1"/>
</dbReference>
<keyword evidence="2" id="KW-0862">Zinc</keyword>
<name>A0A4Y1WRF8_9BACT</name>
<keyword evidence="1" id="KW-0479">Metal-binding</keyword>
<evidence type="ECO:0000256" key="1">
    <source>
        <dbReference type="ARBA" id="ARBA00022723"/>
    </source>
</evidence>
<protein>
    <submittedName>
        <fullName evidence="3">Mannose-6-phosphate isomerase</fullName>
    </submittedName>
</protein>
<dbReference type="InterPro" id="IPR014710">
    <property type="entry name" value="RmlC-like_jellyroll"/>
</dbReference>
<evidence type="ECO:0000313" key="3">
    <source>
        <dbReference type="EMBL" id="BBL03134.1"/>
    </source>
</evidence>
<dbReference type="InterPro" id="IPR011051">
    <property type="entry name" value="RmlC_Cupin_sf"/>
</dbReference>
<dbReference type="EMBL" id="AP019735">
    <property type="protein sequence ID" value="BBL03134.1"/>
    <property type="molecule type" value="Genomic_DNA"/>
</dbReference>
<keyword evidence="4" id="KW-1185">Reference proteome</keyword>
<dbReference type="GeneID" id="78341163"/>
<dbReference type="KEGG" id="acou:A5CBH24_04470"/>
<dbReference type="RefSeq" id="WP_244611605.1">
    <property type="nucleotide sequence ID" value="NZ_AP019735.1"/>
</dbReference>
<organism evidence="3 4">
    <name type="scientific">Alistipes communis</name>
    <dbReference type="NCBI Taxonomy" id="2585118"/>
    <lineage>
        <taxon>Bacteria</taxon>
        <taxon>Pseudomonadati</taxon>
        <taxon>Bacteroidota</taxon>
        <taxon>Bacteroidia</taxon>
        <taxon>Bacteroidales</taxon>
        <taxon>Rikenellaceae</taxon>
        <taxon>Alistipes</taxon>
    </lineage>
</organism>
<dbReference type="InterPro" id="IPR051804">
    <property type="entry name" value="Carb_Metab_Reg_Kinase/Isom"/>
</dbReference>
<evidence type="ECO:0000313" key="4">
    <source>
        <dbReference type="Proteomes" id="UP000318946"/>
    </source>
</evidence>
<gene>
    <name evidence="3" type="ORF">A5CBH24_04470</name>
</gene>
<keyword evidence="3" id="KW-0413">Isomerase</keyword>
<reference evidence="4" key="1">
    <citation type="submission" date="2019-06" db="EMBL/GenBank/DDBJ databases">
        <title>Alistipes onderdonkii subsp. vulgaris subsp. nov., Alistipes dispar sp. nov. and Alistipes communis sp. nov., isolated from human faeces, and creation of Alistipes onderdonkii subsp. onderdonkii subsp. nov.</title>
        <authorList>
            <person name="Sakamoto M."/>
            <person name="Ikeyama N."/>
            <person name="Ogata Y."/>
            <person name="Suda W."/>
            <person name="Iino T."/>
            <person name="Hattori M."/>
            <person name="Ohkuma M."/>
        </authorList>
    </citation>
    <scope>NUCLEOTIDE SEQUENCE [LARGE SCALE GENOMIC DNA]</scope>
    <source>
        <strain evidence="4">5CBH24</strain>
    </source>
</reference>
<dbReference type="PANTHER" id="PTHR42742:SF3">
    <property type="entry name" value="FRUCTOKINASE"/>
    <property type="match status" value="1"/>
</dbReference>
<dbReference type="GO" id="GO:0046872">
    <property type="term" value="F:metal ion binding"/>
    <property type="evidence" value="ECO:0007669"/>
    <property type="project" value="UniProtKB-KW"/>
</dbReference>
<dbReference type="SUPFAM" id="SSF51182">
    <property type="entry name" value="RmlC-like cupins"/>
    <property type="match status" value="1"/>
</dbReference>
<sequence length="619" mass="71522">MSFMYNPYPYDDPRAINKPVLAPQTIESVTAGTPQAAARLAREFAETLKATPQRNLIVAFDGYTTADWTRTINLLSQQLGLLGIGFEAMDFARVYKTEEQIHEMVDPYLEWDRTKDPTLLYGRIFRGGYEAMFDPAKIEGFARRLSELQASADHGKVIAVYGYGCLVERLRPLYDRKCYFDVTPKESILRIRRGEYANLGDRTARPANLVIRRCYYVDFEMAVHLRGELLQQSVLDYYVASDHHDRIHLLPRNAMEQMLGALAAYPFRCKPVYLEGVWGGTYVKKLRNLPDAMRNCAWVFDLIPMEVSIVVEAGAERVEFPFFTFVQREGEAIMGDACVKKFHGYFPIRFNYDDSYHSNGNMSIQVHSGARYNQENYDELGRQDESYYVVVAGHNARTFVGFRDDADTEQFIRDIKRADTEYKPVDYLKYVNYEVSKPGLQVMLPAGTIHSSGRNQVVLEIGSLTIGSYTYKLYDYLRADLDGKPRPIHTWHGERNLAFERKASWVHDHIVQQPRIVRQGETWAEYIVGESDMLYFSLRRLEFETSVEDNTNGRFHVLTLVDGERIRIRSIEHPERYFDAEFMDMVVVPADMGRYVIENLRTEPICVHKTMLKDGFDAE</sequence>
<dbReference type="PANTHER" id="PTHR42742">
    <property type="entry name" value="TRANSCRIPTIONAL REPRESSOR MPRA"/>
    <property type="match status" value="1"/>
</dbReference>
<evidence type="ECO:0000256" key="2">
    <source>
        <dbReference type="ARBA" id="ARBA00022833"/>
    </source>
</evidence>
<dbReference type="GO" id="GO:0016853">
    <property type="term" value="F:isomerase activity"/>
    <property type="evidence" value="ECO:0007669"/>
    <property type="project" value="UniProtKB-KW"/>
</dbReference>
<dbReference type="Proteomes" id="UP000318946">
    <property type="component" value="Chromosome"/>
</dbReference>
<dbReference type="AlphaFoldDB" id="A0A4Y1WRF8"/>
<dbReference type="CDD" id="cd07010">
    <property type="entry name" value="cupin_PMI_type_I_N_bac"/>
    <property type="match status" value="1"/>
</dbReference>